<dbReference type="Gene3D" id="2.130.10.120">
    <property type="entry name" value="Prolyl oligopeptidase, N-terminal domain"/>
    <property type="match status" value="1"/>
</dbReference>
<comment type="catalytic activity">
    <reaction evidence="1">
        <text>Hydrolysis of Pro-|-Xaa &gt;&gt; Ala-|-Xaa in oligopeptides.</text>
        <dbReference type="EC" id="3.4.21.26"/>
    </reaction>
</comment>
<organism evidence="9 10">
    <name type="scientific">Nonomuraea longicatena</name>
    <dbReference type="NCBI Taxonomy" id="83682"/>
    <lineage>
        <taxon>Bacteria</taxon>
        <taxon>Bacillati</taxon>
        <taxon>Actinomycetota</taxon>
        <taxon>Actinomycetes</taxon>
        <taxon>Streptosporangiales</taxon>
        <taxon>Streptosporangiaceae</taxon>
        <taxon>Nonomuraea</taxon>
    </lineage>
</organism>
<dbReference type="EC" id="3.4.21.26" evidence="3"/>
<dbReference type="SUPFAM" id="SSF53474">
    <property type="entry name" value="alpha/beta-Hydrolases"/>
    <property type="match status" value="1"/>
</dbReference>
<evidence type="ECO:0000256" key="5">
    <source>
        <dbReference type="ARBA" id="ARBA00022801"/>
    </source>
</evidence>
<keyword evidence="6" id="KW-0720">Serine protease</keyword>
<dbReference type="InterPro" id="IPR002471">
    <property type="entry name" value="Pept_S9_AS"/>
</dbReference>
<dbReference type="PRINTS" id="PR00862">
    <property type="entry name" value="PROLIGOPTASE"/>
</dbReference>
<dbReference type="InterPro" id="IPR029058">
    <property type="entry name" value="AB_hydrolase_fold"/>
</dbReference>
<evidence type="ECO:0000313" key="10">
    <source>
        <dbReference type="Proteomes" id="UP001501578"/>
    </source>
</evidence>
<dbReference type="PANTHER" id="PTHR42881:SF2">
    <property type="entry name" value="PROLYL ENDOPEPTIDASE"/>
    <property type="match status" value="1"/>
</dbReference>
<protein>
    <recommendedName>
        <fullName evidence="3">prolyl oligopeptidase</fullName>
        <ecNumber evidence="3">3.4.21.26</ecNumber>
    </recommendedName>
</protein>
<keyword evidence="4" id="KW-0645">Protease</keyword>
<dbReference type="InterPro" id="IPR002470">
    <property type="entry name" value="Peptidase_S9A"/>
</dbReference>
<evidence type="ECO:0000256" key="6">
    <source>
        <dbReference type="ARBA" id="ARBA00022825"/>
    </source>
</evidence>
<feature type="domain" description="Peptidase S9A N-terminal" evidence="8">
    <location>
        <begin position="2"/>
        <end position="377"/>
    </location>
</feature>
<accession>A0ABP3ZV86</accession>
<comment type="similarity">
    <text evidence="2">Belongs to the peptidase S9A family.</text>
</comment>
<evidence type="ECO:0000259" key="7">
    <source>
        <dbReference type="Pfam" id="PF00326"/>
    </source>
</evidence>
<evidence type="ECO:0000256" key="1">
    <source>
        <dbReference type="ARBA" id="ARBA00001070"/>
    </source>
</evidence>
<name>A0ABP3ZV86_9ACTN</name>
<evidence type="ECO:0000256" key="2">
    <source>
        <dbReference type="ARBA" id="ARBA00005228"/>
    </source>
</evidence>
<reference evidence="10" key="1">
    <citation type="journal article" date="2019" name="Int. J. Syst. Evol. Microbiol.">
        <title>The Global Catalogue of Microorganisms (GCM) 10K type strain sequencing project: providing services to taxonomists for standard genome sequencing and annotation.</title>
        <authorList>
            <consortium name="The Broad Institute Genomics Platform"/>
            <consortium name="The Broad Institute Genome Sequencing Center for Infectious Disease"/>
            <person name="Wu L."/>
            <person name="Ma J."/>
        </authorList>
    </citation>
    <scope>NUCLEOTIDE SEQUENCE [LARGE SCALE GENOMIC DNA]</scope>
    <source>
        <strain evidence="10">JCM 11136</strain>
    </source>
</reference>
<dbReference type="PANTHER" id="PTHR42881">
    <property type="entry name" value="PROLYL ENDOPEPTIDASE"/>
    <property type="match status" value="1"/>
</dbReference>
<keyword evidence="10" id="KW-1185">Reference proteome</keyword>
<sequence>MDVLHGHRVGDPYRVLEDAASPATRAWLAEQDTLWREHNARLPLRERFLDRLAELSAIGMISPPVWRGDRRFHVSQSAGQEHPVLHRDDVPVIDPMRLDPSGLTTLDDWQPDPTGRLLAYQVSSRGDERADLYVLDADTGQVVEGPIRGCRYSPVAWLPGGDAFFYTRFHQGVYLHHLGASVGEDVPVLTRGALSYGVQIDAAGRWLVISAGASTGNDLWLADLTAAPAGRPELRAVQEGVRARSAAAVAGDGRVYILTDLNAPRRRLCVADPGRPQEWRELVPEDPEAVLGAFTVLDGSRLLLSRIRHAISEIGVHDAFTGERTGTVPLPGNGSVGSLSSRPEGGHEAWFTYTDAVTPPAVWRYDAKHETTTLWAQAPGRVPLPAVESRQLTYRSADGTRVRMVVVAQPGEGPRPTILTGYGGFGIPLMPGYAADSLAWVEAGGVLAVANLRGGGEEGEGWHRDGMLERKQNVFDDFIAAAEELVAGGWTTPEQLAVWGESNGGLLVGAALTQRPDLFAAAVCAAPLLDMARYERFGLGPTWTGEYGSAADAEQLGWLLSYSPYHRVRPGTRYPATLFTVSAADTRVDPMHARKMCAAMQWATSGAASGAASGERPVLLRHEPDVGHGARAVSRSIGLAADALAFLAAHTGSDPAGLAGDTDGVDPAAGAQLGRAAAQVVADRPLRQEQ</sequence>
<dbReference type="InterPro" id="IPR023302">
    <property type="entry name" value="Pept_S9A_N"/>
</dbReference>
<evidence type="ECO:0000313" key="9">
    <source>
        <dbReference type="EMBL" id="GAA0926455.1"/>
    </source>
</evidence>
<dbReference type="InterPro" id="IPR051167">
    <property type="entry name" value="Prolyl_oligopep/macrocyclase"/>
</dbReference>
<dbReference type="Pfam" id="PF02897">
    <property type="entry name" value="Peptidase_S9_N"/>
    <property type="match status" value="1"/>
</dbReference>
<evidence type="ECO:0000256" key="4">
    <source>
        <dbReference type="ARBA" id="ARBA00022670"/>
    </source>
</evidence>
<comment type="caution">
    <text evidence="9">The sequence shown here is derived from an EMBL/GenBank/DDBJ whole genome shotgun (WGS) entry which is preliminary data.</text>
</comment>
<dbReference type="InterPro" id="IPR001375">
    <property type="entry name" value="Peptidase_S9_cat"/>
</dbReference>
<evidence type="ECO:0000256" key="3">
    <source>
        <dbReference type="ARBA" id="ARBA00011897"/>
    </source>
</evidence>
<evidence type="ECO:0000259" key="8">
    <source>
        <dbReference type="Pfam" id="PF02897"/>
    </source>
</evidence>
<dbReference type="EMBL" id="BAAAHQ010000011">
    <property type="protein sequence ID" value="GAA0926455.1"/>
    <property type="molecule type" value="Genomic_DNA"/>
</dbReference>
<gene>
    <name evidence="9" type="ORF">GCM10009560_28430</name>
</gene>
<dbReference type="Gene3D" id="3.40.50.1820">
    <property type="entry name" value="alpha/beta hydrolase"/>
    <property type="match status" value="1"/>
</dbReference>
<dbReference type="Proteomes" id="UP001501578">
    <property type="component" value="Unassembled WGS sequence"/>
</dbReference>
<feature type="domain" description="Peptidase S9 prolyl oligopeptidase catalytic" evidence="7">
    <location>
        <begin position="439"/>
        <end position="652"/>
    </location>
</feature>
<dbReference type="SUPFAM" id="SSF50993">
    <property type="entry name" value="Peptidase/esterase 'gauge' domain"/>
    <property type="match status" value="1"/>
</dbReference>
<proteinExistence type="inferred from homology"/>
<dbReference type="PROSITE" id="PS00708">
    <property type="entry name" value="PRO_ENDOPEP_SER"/>
    <property type="match status" value="1"/>
</dbReference>
<dbReference type="Pfam" id="PF00326">
    <property type="entry name" value="Peptidase_S9"/>
    <property type="match status" value="1"/>
</dbReference>
<keyword evidence="5" id="KW-0378">Hydrolase</keyword>